<keyword evidence="7" id="KW-1185">Reference proteome</keyword>
<organism evidence="5 6">
    <name type="scientific">Limimaricola soesokkakensis</name>
    <dbReference type="NCBI Taxonomy" id="1343159"/>
    <lineage>
        <taxon>Bacteria</taxon>
        <taxon>Pseudomonadati</taxon>
        <taxon>Pseudomonadota</taxon>
        <taxon>Alphaproteobacteria</taxon>
        <taxon>Rhodobacterales</taxon>
        <taxon>Paracoccaceae</taxon>
        <taxon>Limimaricola</taxon>
    </lineage>
</organism>
<sequence length="322" mass="35969">MTTVLTVILNWRTPEMTLRAAESAVAAMAEIEGRIVIVDNDSGDGSEERLRAGVAARGWGNRVRVVQSGRNGGFGAGNNAGIRDALAKGERPDLVYILNSDAFPEPGAIAALVKHLATHPTAGLAGSLISDPDGTPHLAAFRFPSLLSEIEGPLRFGPVSRLLSRQRVWMEVPEQTCRVDWVSGASLMIRHELFERIGGFDETFFLYFEETDLCRRARDAGFETHFVRESRVTHIGSVSTRMNEWRRVPDYWFESRRHYFRKHHGDAGAAVATLLHLAAGGLHRLRCVAMRRDPGDPPRYLRDLLRHELRQLRATRAREEAA</sequence>
<comment type="similarity">
    <text evidence="1">Belongs to the glycosyltransferase 2 family.</text>
</comment>
<dbReference type="InterPro" id="IPR029044">
    <property type="entry name" value="Nucleotide-diphossugar_trans"/>
</dbReference>
<evidence type="ECO:0000313" key="6">
    <source>
        <dbReference type="Proteomes" id="UP000193495"/>
    </source>
</evidence>
<dbReference type="OrthoDB" id="9771846at2"/>
<evidence type="ECO:0000256" key="1">
    <source>
        <dbReference type="ARBA" id="ARBA00006739"/>
    </source>
</evidence>
<dbReference type="GO" id="GO:0102096">
    <property type="term" value="F:decaprenyl-N-acetyl-alpha-D-glucosaminyl-pyrophosphate:dTDP-alpha-L-rhamnose rhamnosyltransferase activity"/>
    <property type="evidence" value="ECO:0007669"/>
    <property type="project" value="UniProtKB-EC"/>
</dbReference>
<reference evidence="5 6" key="1">
    <citation type="submission" date="2017-03" db="EMBL/GenBank/DDBJ databases">
        <authorList>
            <person name="Afonso C.L."/>
            <person name="Miller P.J."/>
            <person name="Scott M.A."/>
            <person name="Spackman E."/>
            <person name="Goraichik I."/>
            <person name="Dimitrov K.M."/>
            <person name="Suarez D.L."/>
            <person name="Swayne D.E."/>
        </authorList>
    </citation>
    <scope>NUCLEOTIDE SEQUENCE [LARGE SCALE GENOMIC DNA]</scope>
    <source>
        <strain evidence="5 6">CECT 8367</strain>
    </source>
</reference>
<evidence type="ECO:0000313" key="7">
    <source>
        <dbReference type="Proteomes" id="UP000240624"/>
    </source>
</evidence>
<evidence type="ECO:0000313" key="4">
    <source>
        <dbReference type="EMBL" id="PSK86592.1"/>
    </source>
</evidence>
<protein>
    <submittedName>
        <fullName evidence="5">N-acetylglucosaminyl-diphospho-decaprenol L-rhamnosyltransferase</fullName>
        <ecNumber evidence="5">2.4.1.289</ecNumber>
    </submittedName>
</protein>
<dbReference type="Gene3D" id="3.90.550.10">
    <property type="entry name" value="Spore Coat Polysaccharide Biosynthesis Protein SpsA, Chain A"/>
    <property type="match status" value="1"/>
</dbReference>
<dbReference type="PANTHER" id="PTHR43179:SF12">
    <property type="entry name" value="GALACTOFURANOSYLTRANSFERASE GLFT2"/>
    <property type="match status" value="1"/>
</dbReference>
<keyword evidence="2 5" id="KW-0328">Glycosyltransferase</keyword>
<name>A0A1X6Z8B8_9RHOB</name>
<dbReference type="PANTHER" id="PTHR43179">
    <property type="entry name" value="RHAMNOSYLTRANSFERASE WBBL"/>
    <property type="match status" value="1"/>
</dbReference>
<evidence type="ECO:0000256" key="3">
    <source>
        <dbReference type="ARBA" id="ARBA00022679"/>
    </source>
</evidence>
<dbReference type="RefSeq" id="WP_085896254.1">
    <property type="nucleotide sequence ID" value="NZ_FWFY01000004.1"/>
</dbReference>
<evidence type="ECO:0000313" key="5">
    <source>
        <dbReference type="EMBL" id="SLN43663.1"/>
    </source>
</evidence>
<dbReference type="AlphaFoldDB" id="A0A1X6Z8B8"/>
<dbReference type="EC" id="2.4.1.289" evidence="5"/>
<evidence type="ECO:0000256" key="2">
    <source>
        <dbReference type="ARBA" id="ARBA00022676"/>
    </source>
</evidence>
<dbReference type="EMBL" id="PYGB01000004">
    <property type="protein sequence ID" value="PSK86592.1"/>
    <property type="molecule type" value="Genomic_DNA"/>
</dbReference>
<keyword evidence="3 5" id="KW-0808">Transferase</keyword>
<gene>
    <name evidence="5" type="primary">wbbL</name>
    <name evidence="4" type="ORF">CLV79_10421</name>
    <name evidence="5" type="ORF">LOS8367_01930</name>
</gene>
<dbReference type="Proteomes" id="UP000240624">
    <property type="component" value="Unassembled WGS sequence"/>
</dbReference>
<dbReference type="Proteomes" id="UP000193495">
    <property type="component" value="Unassembled WGS sequence"/>
</dbReference>
<reference evidence="4 7" key="2">
    <citation type="submission" date="2018-03" db="EMBL/GenBank/DDBJ databases">
        <title>Genomic Encyclopedia of Archaeal and Bacterial Type Strains, Phase II (KMG-II): from individual species to whole genera.</title>
        <authorList>
            <person name="Goeker M."/>
        </authorList>
    </citation>
    <scope>NUCLEOTIDE SEQUENCE [LARGE SCALE GENOMIC DNA]</scope>
    <source>
        <strain evidence="4 7">DSM 29956</strain>
    </source>
</reference>
<dbReference type="EMBL" id="FWFY01000004">
    <property type="protein sequence ID" value="SLN43663.1"/>
    <property type="molecule type" value="Genomic_DNA"/>
</dbReference>
<dbReference type="Pfam" id="PF13641">
    <property type="entry name" value="Glyco_tranf_2_3"/>
    <property type="match status" value="1"/>
</dbReference>
<dbReference type="SUPFAM" id="SSF53448">
    <property type="entry name" value="Nucleotide-diphospho-sugar transferases"/>
    <property type="match status" value="1"/>
</dbReference>
<proteinExistence type="inferred from homology"/>
<accession>A0A1X6Z8B8</accession>